<evidence type="ECO:0000313" key="16">
    <source>
        <dbReference type="Proteomes" id="UP000006201"/>
    </source>
</evidence>
<evidence type="ECO:0000256" key="9">
    <source>
        <dbReference type="ARBA" id="ARBA00022842"/>
    </source>
</evidence>
<dbReference type="SFLD" id="SFLDG01137">
    <property type="entry name" value="C1.6.1:_Phosphoserine_Phosphat"/>
    <property type="match status" value="1"/>
</dbReference>
<dbReference type="InterPro" id="IPR036412">
    <property type="entry name" value="HAD-like_sf"/>
</dbReference>
<evidence type="ECO:0000256" key="3">
    <source>
        <dbReference type="ARBA" id="ARBA00009184"/>
    </source>
</evidence>
<dbReference type="NCBIfam" id="TIGR01488">
    <property type="entry name" value="HAD-SF-IB"/>
    <property type="match status" value="1"/>
</dbReference>
<dbReference type="Proteomes" id="UP000006201">
    <property type="component" value="Unassembled WGS sequence"/>
</dbReference>
<dbReference type="PANTHER" id="PTHR43344:SF2">
    <property type="entry name" value="PHOSPHOSERINE PHOSPHATASE"/>
    <property type="match status" value="1"/>
</dbReference>
<evidence type="ECO:0000256" key="4">
    <source>
        <dbReference type="ARBA" id="ARBA00012640"/>
    </source>
</evidence>
<keyword evidence="16" id="KW-1185">Reference proteome</keyword>
<dbReference type="SUPFAM" id="SSF56784">
    <property type="entry name" value="HAD-like"/>
    <property type="match status" value="1"/>
</dbReference>
<dbReference type="GO" id="GO:0005737">
    <property type="term" value="C:cytoplasm"/>
    <property type="evidence" value="ECO:0007669"/>
    <property type="project" value="TreeGrafter"/>
</dbReference>
<comment type="cofactor">
    <cofactor evidence="1">
        <name>Mg(2+)</name>
        <dbReference type="ChEBI" id="CHEBI:18420"/>
    </cofactor>
</comment>
<proteinExistence type="inferred from homology"/>
<feature type="active site" description="Nucleophile" evidence="14">
    <location>
        <position position="149"/>
    </location>
</feature>
<keyword evidence="6" id="KW-0028">Amino-acid biosynthesis</keyword>
<dbReference type="PANTHER" id="PTHR43344">
    <property type="entry name" value="PHOSPHOSERINE PHOSPHATASE"/>
    <property type="match status" value="1"/>
</dbReference>
<sequence length="354" mass="38742">MTAAVYGQSSLEIFFIGVFMPMLDWSALVSQVTEQTLVLNQWYRSRLMNDGDVLPPNNEVQYLVAFDGELNAAVLTQLHAFLNEQHITDCQVCLYQPLSELKPALAIAFSPENPIVRERFELLQTEVSLQLALFSTPPTLSQPGLLVMDMDSTAIEIECIDEIARLAGVYDEVSQVTAQAMQGALEFSESLRLRVAKLEGVEQVLIDQLKAQLPLMHGVQSLCSVLKQHNWKLAIASGGFIPFAQQVQSLLELDAIHANELESKDGALTGRVLGTIVDAEEKRNFLLRYADQLGLSLSQTVAMGDGANDLKMMHCAGLGVAVHGKPLVAKMADVAVQHGSLLQVIYFLALPPLA</sequence>
<dbReference type="Pfam" id="PF00702">
    <property type="entry name" value="Hydrolase"/>
    <property type="match status" value="1"/>
</dbReference>
<dbReference type="GO" id="GO:0000287">
    <property type="term" value="F:magnesium ion binding"/>
    <property type="evidence" value="ECO:0007669"/>
    <property type="project" value="TreeGrafter"/>
</dbReference>
<dbReference type="HOGENOM" id="CLU_036368_4_0_6"/>
<dbReference type="EC" id="3.1.3.3" evidence="4"/>
<comment type="catalytic activity">
    <reaction evidence="13">
        <text>O-phospho-D-serine + H2O = D-serine + phosphate</text>
        <dbReference type="Rhea" id="RHEA:24873"/>
        <dbReference type="ChEBI" id="CHEBI:15377"/>
        <dbReference type="ChEBI" id="CHEBI:35247"/>
        <dbReference type="ChEBI" id="CHEBI:43474"/>
        <dbReference type="ChEBI" id="CHEBI:58680"/>
        <dbReference type="EC" id="3.1.3.3"/>
    </reaction>
</comment>
<evidence type="ECO:0000256" key="7">
    <source>
        <dbReference type="ARBA" id="ARBA00022723"/>
    </source>
</evidence>
<dbReference type="UniPathway" id="UPA00135">
    <property type="reaction ID" value="UER00198"/>
</dbReference>
<evidence type="ECO:0000256" key="10">
    <source>
        <dbReference type="ARBA" id="ARBA00023299"/>
    </source>
</evidence>
<evidence type="ECO:0000256" key="2">
    <source>
        <dbReference type="ARBA" id="ARBA00005135"/>
    </source>
</evidence>
<dbReference type="STRING" id="87626.PTD2_12924"/>
<dbReference type="InterPro" id="IPR004469">
    <property type="entry name" value="PSP"/>
</dbReference>
<dbReference type="AlphaFoldDB" id="A4C6W9"/>
<keyword evidence="7" id="KW-0479">Metal-binding</keyword>
<reference evidence="15 16" key="1">
    <citation type="submission" date="2006-02" db="EMBL/GenBank/DDBJ databases">
        <authorList>
            <person name="Moran M.A."/>
            <person name="Kjelleberg S."/>
            <person name="Egan S."/>
            <person name="Saunders N."/>
            <person name="Thomas T."/>
            <person name="Ferriera S."/>
            <person name="Johnson J."/>
            <person name="Kravitz S."/>
            <person name="Halpern A."/>
            <person name="Remington K."/>
            <person name="Beeson K."/>
            <person name="Tran B."/>
            <person name="Rogers Y.-H."/>
            <person name="Friedman R."/>
            <person name="Venter J.C."/>
        </authorList>
    </citation>
    <scope>NUCLEOTIDE SEQUENCE [LARGE SCALE GENOMIC DNA]</scope>
    <source>
        <strain evidence="15 16">D2</strain>
    </source>
</reference>
<keyword evidence="10" id="KW-0718">Serine biosynthesis</keyword>
<comment type="catalytic activity">
    <reaction evidence="12">
        <text>O-phospho-L-serine + H2O = L-serine + phosphate</text>
        <dbReference type="Rhea" id="RHEA:21208"/>
        <dbReference type="ChEBI" id="CHEBI:15377"/>
        <dbReference type="ChEBI" id="CHEBI:33384"/>
        <dbReference type="ChEBI" id="CHEBI:43474"/>
        <dbReference type="ChEBI" id="CHEBI:57524"/>
        <dbReference type="EC" id="3.1.3.3"/>
    </reaction>
</comment>
<evidence type="ECO:0000256" key="8">
    <source>
        <dbReference type="ARBA" id="ARBA00022801"/>
    </source>
</evidence>
<dbReference type="SFLD" id="SFLDG01136">
    <property type="entry name" value="C1.6:_Phosphoserine_Phosphatas"/>
    <property type="match status" value="1"/>
</dbReference>
<evidence type="ECO:0000313" key="15">
    <source>
        <dbReference type="EMBL" id="EAR29723.1"/>
    </source>
</evidence>
<feature type="active site" description="Proton donor" evidence="14">
    <location>
        <position position="151"/>
    </location>
</feature>
<evidence type="ECO:0000256" key="1">
    <source>
        <dbReference type="ARBA" id="ARBA00001946"/>
    </source>
</evidence>
<dbReference type="eggNOG" id="COG0560">
    <property type="taxonomic scope" value="Bacteria"/>
</dbReference>
<evidence type="ECO:0000256" key="5">
    <source>
        <dbReference type="ARBA" id="ARBA00015196"/>
    </source>
</evidence>
<dbReference type="GO" id="GO:0006564">
    <property type="term" value="P:L-serine biosynthetic process"/>
    <property type="evidence" value="ECO:0007669"/>
    <property type="project" value="UniProtKB-KW"/>
</dbReference>
<evidence type="ECO:0000256" key="6">
    <source>
        <dbReference type="ARBA" id="ARBA00022605"/>
    </source>
</evidence>
<evidence type="ECO:0000256" key="11">
    <source>
        <dbReference type="ARBA" id="ARBA00031693"/>
    </source>
</evidence>
<dbReference type="SFLD" id="SFLDF00029">
    <property type="entry name" value="phosphoserine_phosphatase"/>
    <property type="match status" value="1"/>
</dbReference>
<comment type="similarity">
    <text evidence="3">Belongs to the HAD-like hydrolase superfamily. SerB family.</text>
</comment>
<keyword evidence="9" id="KW-0460">Magnesium</keyword>
<dbReference type="SFLD" id="SFLDS00003">
    <property type="entry name" value="Haloacid_Dehalogenase"/>
    <property type="match status" value="1"/>
</dbReference>
<comment type="caution">
    <text evidence="15">The sequence shown here is derived from an EMBL/GenBank/DDBJ whole genome shotgun (WGS) entry which is preliminary data.</text>
</comment>
<accession>A4C6W9</accession>
<dbReference type="Gene3D" id="3.40.50.1000">
    <property type="entry name" value="HAD superfamily/HAD-like"/>
    <property type="match status" value="1"/>
</dbReference>
<evidence type="ECO:0000256" key="13">
    <source>
        <dbReference type="ARBA" id="ARBA00048523"/>
    </source>
</evidence>
<keyword evidence="8" id="KW-0378">Hydrolase</keyword>
<comment type="pathway">
    <text evidence="2">Amino-acid biosynthesis; L-serine biosynthesis; L-serine from 3-phospho-D-glycerate: step 3/3.</text>
</comment>
<evidence type="ECO:0000256" key="12">
    <source>
        <dbReference type="ARBA" id="ARBA00048138"/>
    </source>
</evidence>
<gene>
    <name evidence="15" type="ORF">PTD2_12924</name>
</gene>
<dbReference type="NCBIfam" id="TIGR00338">
    <property type="entry name" value="serB"/>
    <property type="match status" value="1"/>
</dbReference>
<dbReference type="GO" id="GO:0036424">
    <property type="term" value="F:L-phosphoserine phosphatase activity"/>
    <property type="evidence" value="ECO:0007669"/>
    <property type="project" value="InterPro"/>
</dbReference>
<dbReference type="InterPro" id="IPR050582">
    <property type="entry name" value="HAD-like_SerB"/>
</dbReference>
<dbReference type="EMBL" id="AAOH01000002">
    <property type="protein sequence ID" value="EAR29723.1"/>
    <property type="molecule type" value="Genomic_DNA"/>
</dbReference>
<evidence type="ECO:0000256" key="14">
    <source>
        <dbReference type="PIRSR" id="PIRSR604469-1"/>
    </source>
</evidence>
<protein>
    <recommendedName>
        <fullName evidence="5">Phosphoserine phosphatase</fullName>
        <ecNumber evidence="4">3.1.3.3</ecNumber>
    </recommendedName>
    <alternativeName>
        <fullName evidence="11">O-phosphoserine phosphohydrolase</fullName>
    </alternativeName>
</protein>
<name>A4C6W9_9GAMM</name>
<dbReference type="InterPro" id="IPR023214">
    <property type="entry name" value="HAD_sf"/>
</dbReference>
<organism evidence="15 16">
    <name type="scientific">Pseudoalteromonas tunicata D2</name>
    <dbReference type="NCBI Taxonomy" id="87626"/>
    <lineage>
        <taxon>Bacteria</taxon>
        <taxon>Pseudomonadati</taxon>
        <taxon>Pseudomonadota</taxon>
        <taxon>Gammaproteobacteria</taxon>
        <taxon>Alteromonadales</taxon>
        <taxon>Pseudoalteromonadaceae</taxon>
        <taxon>Pseudoalteromonas</taxon>
    </lineage>
</organism>
<dbReference type="CDD" id="cd07500">
    <property type="entry name" value="HAD_PSP"/>
    <property type="match status" value="1"/>
</dbReference>